<dbReference type="Proteomes" id="UP000004470">
    <property type="component" value="Unassembled WGS sequence"/>
</dbReference>
<name>E0NIK4_PEDAC</name>
<proteinExistence type="predicted"/>
<dbReference type="HOGENOM" id="CLU_3237289_0_0_9"/>
<reference evidence="1" key="1">
    <citation type="submission" date="2010-07" db="EMBL/GenBank/DDBJ databases">
        <authorList>
            <person name="Muzny D."/>
            <person name="Qin X."/>
            <person name="Deng J."/>
            <person name="Jiang H."/>
            <person name="Liu Y."/>
            <person name="Qu J."/>
            <person name="Song X.-Z."/>
            <person name="Zhang L."/>
            <person name="Thornton R."/>
            <person name="Coyle M."/>
            <person name="Francisco L."/>
            <person name="Jackson L."/>
            <person name="Javaid M."/>
            <person name="Korchina V."/>
            <person name="Kovar C."/>
            <person name="Mata R."/>
            <person name="Mathew T."/>
            <person name="Ngo R."/>
            <person name="Nguyen L."/>
            <person name="Nguyen N."/>
            <person name="Okwuonu G."/>
            <person name="Ongeri F."/>
            <person name="Pham C."/>
            <person name="Simmons D."/>
            <person name="Wilczek-Boney K."/>
            <person name="Hale W."/>
            <person name="Jakkamsetti A."/>
            <person name="Pham P."/>
            <person name="Ruth R."/>
            <person name="San Lucas F."/>
            <person name="Warren J."/>
            <person name="Zhang J."/>
            <person name="Zhao Z."/>
            <person name="Zhou C."/>
            <person name="Zhu D."/>
            <person name="Lee S."/>
            <person name="Bess C."/>
            <person name="Blankenburg K."/>
            <person name="Forbes L."/>
            <person name="Fu Q."/>
            <person name="Gubbala S."/>
            <person name="Hirani K."/>
            <person name="Jayaseelan J.C."/>
            <person name="Lara F."/>
            <person name="Munidasa M."/>
            <person name="Palculict T."/>
            <person name="Patil S."/>
            <person name="Pu L.-L."/>
            <person name="Saada N."/>
            <person name="Tang L."/>
            <person name="Weissenberger G."/>
            <person name="Zhu Y."/>
            <person name="Hemphill L."/>
            <person name="Shang Y."/>
            <person name="Youmans B."/>
            <person name="Ayvaz T."/>
            <person name="Ross M."/>
            <person name="Santibanez J."/>
            <person name="Aqrawi P."/>
            <person name="Gross S."/>
            <person name="Joshi V."/>
            <person name="Fowler G."/>
            <person name="Nazareth L."/>
            <person name="Reid J."/>
            <person name="Worley K."/>
            <person name="Petrosino J."/>
            <person name="Highlander S."/>
            <person name="Gibbs R."/>
        </authorList>
    </citation>
    <scope>NUCLEOTIDE SEQUENCE [LARGE SCALE GENOMIC DNA]</scope>
    <source>
        <strain evidence="1">DSM 20284</strain>
    </source>
</reference>
<accession>E0NIK4</accession>
<comment type="caution">
    <text evidence="1">The sequence shown here is derived from an EMBL/GenBank/DDBJ whole genome shotgun (WGS) entry which is preliminary data.</text>
</comment>
<sequence>MPKCDGATQAVNGSYHPIHSNLTIEKGCFPVLFTFMNFCNKLY</sequence>
<protein>
    <submittedName>
        <fullName evidence="1">Uncharacterized protein</fullName>
    </submittedName>
</protein>
<dbReference type="EMBL" id="AEEG01000009">
    <property type="protein sequence ID" value="EFL94967.1"/>
    <property type="molecule type" value="Genomic_DNA"/>
</dbReference>
<keyword evidence="2" id="KW-1185">Reference proteome</keyword>
<evidence type="ECO:0000313" key="1">
    <source>
        <dbReference type="EMBL" id="EFL94967.1"/>
    </source>
</evidence>
<dbReference type="AlphaFoldDB" id="E0NIK4"/>
<evidence type="ECO:0000313" key="2">
    <source>
        <dbReference type="Proteomes" id="UP000004470"/>
    </source>
</evidence>
<gene>
    <name evidence="1" type="ORF">HMPREF0623_1835</name>
</gene>
<organism evidence="1 2">
    <name type="scientific">Pediococcus acidilactici DSM 20284</name>
    <dbReference type="NCBI Taxonomy" id="862514"/>
    <lineage>
        <taxon>Bacteria</taxon>
        <taxon>Bacillati</taxon>
        <taxon>Bacillota</taxon>
        <taxon>Bacilli</taxon>
        <taxon>Lactobacillales</taxon>
        <taxon>Lactobacillaceae</taxon>
        <taxon>Pediococcus</taxon>
        <taxon>Pediococcus acidilactici group</taxon>
    </lineage>
</organism>